<evidence type="ECO:0000256" key="2">
    <source>
        <dbReference type="ARBA" id="ARBA00022530"/>
    </source>
</evidence>
<dbReference type="Proteomes" id="UP001595850">
    <property type="component" value="Unassembled WGS sequence"/>
</dbReference>
<keyword evidence="2" id="KW-0272">Extracellular matrix</keyword>
<keyword evidence="5" id="KW-0106">Calcium</keyword>
<evidence type="ECO:0000256" key="3">
    <source>
        <dbReference type="ARBA" id="ARBA00022723"/>
    </source>
</evidence>
<dbReference type="InterPro" id="IPR036056">
    <property type="entry name" value="Fibrinogen-like_C"/>
</dbReference>
<accession>A0ABV8I6H7</accession>
<organism evidence="9 10">
    <name type="scientific">Planomonospora corallina</name>
    <dbReference type="NCBI Taxonomy" id="1806052"/>
    <lineage>
        <taxon>Bacteria</taxon>
        <taxon>Bacillati</taxon>
        <taxon>Actinomycetota</taxon>
        <taxon>Actinomycetes</taxon>
        <taxon>Streptosporangiales</taxon>
        <taxon>Streptosporangiaceae</taxon>
        <taxon>Planomonospora</taxon>
    </lineage>
</organism>
<keyword evidence="3" id="KW-0479">Metal-binding</keyword>
<feature type="domain" description="Fibrinogen C-terminal" evidence="8">
    <location>
        <begin position="47"/>
        <end position="103"/>
    </location>
</feature>
<evidence type="ECO:0000256" key="5">
    <source>
        <dbReference type="ARBA" id="ARBA00022837"/>
    </source>
</evidence>
<comment type="caution">
    <text evidence="9">The sequence shown here is derived from an EMBL/GenBank/DDBJ whole genome shotgun (WGS) entry which is preliminary data.</text>
</comment>
<evidence type="ECO:0000313" key="10">
    <source>
        <dbReference type="Proteomes" id="UP001595850"/>
    </source>
</evidence>
<dbReference type="InterPro" id="IPR008979">
    <property type="entry name" value="Galactose-bd-like_sf"/>
</dbReference>
<evidence type="ECO:0000259" key="8">
    <source>
        <dbReference type="PROSITE" id="PS51406"/>
    </source>
</evidence>
<proteinExistence type="predicted"/>
<evidence type="ECO:0000313" key="9">
    <source>
        <dbReference type="EMBL" id="MFC4058766.1"/>
    </source>
</evidence>
<dbReference type="PANTHER" id="PTHR16146">
    <property type="entry name" value="INTELECTIN"/>
    <property type="match status" value="1"/>
</dbReference>
<protein>
    <submittedName>
        <fullName evidence="9">Fibrinogen-like YCDxxxxGGGW domain-containing protein</fullName>
    </submittedName>
</protein>
<gene>
    <name evidence="9" type="ORF">ACFOWE_10700</name>
</gene>
<dbReference type="PANTHER" id="PTHR16146:SF46">
    <property type="entry name" value="INTELECTIN-1A-RELATED"/>
    <property type="match status" value="1"/>
</dbReference>
<dbReference type="SUPFAM" id="SSF49785">
    <property type="entry name" value="Galactose-binding domain-like"/>
    <property type="match status" value="1"/>
</dbReference>
<dbReference type="PROSITE" id="PS51406">
    <property type="entry name" value="FIBRINOGEN_C_2"/>
    <property type="match status" value="1"/>
</dbReference>
<keyword evidence="6" id="KW-1015">Disulfide bond</keyword>
<feature type="signal peptide" evidence="7">
    <location>
        <begin position="1"/>
        <end position="29"/>
    </location>
</feature>
<dbReference type="InterPro" id="IPR013783">
    <property type="entry name" value="Ig-like_fold"/>
</dbReference>
<evidence type="ECO:0000256" key="4">
    <source>
        <dbReference type="ARBA" id="ARBA00022734"/>
    </source>
</evidence>
<keyword evidence="2" id="KW-0964">Secreted</keyword>
<name>A0ABV8I6H7_9ACTN</name>
<dbReference type="EMBL" id="JBHSBM010000013">
    <property type="protein sequence ID" value="MFC4058766.1"/>
    <property type="molecule type" value="Genomic_DNA"/>
</dbReference>
<dbReference type="RefSeq" id="WP_377287068.1">
    <property type="nucleotide sequence ID" value="NZ_JBHSBM010000013.1"/>
</dbReference>
<feature type="chain" id="PRO_5046480381" evidence="7">
    <location>
        <begin position="30"/>
        <end position="955"/>
    </location>
</feature>
<evidence type="ECO:0000256" key="6">
    <source>
        <dbReference type="ARBA" id="ARBA00023157"/>
    </source>
</evidence>
<comment type="subcellular location">
    <subcellularLocation>
        <location evidence="1">Secreted</location>
        <location evidence="1">Extracellular space</location>
        <location evidence="1">Extracellular matrix</location>
    </subcellularLocation>
</comment>
<dbReference type="Gene3D" id="2.60.120.260">
    <property type="entry name" value="Galactose-binding domain-like"/>
    <property type="match status" value="1"/>
</dbReference>
<dbReference type="SUPFAM" id="SSF56496">
    <property type="entry name" value="Fibrinogen C-terminal domain-like"/>
    <property type="match status" value="1"/>
</dbReference>
<dbReference type="InterPro" id="IPR014716">
    <property type="entry name" value="Fibrinogen_a/b/g_C_1"/>
</dbReference>
<evidence type="ECO:0000256" key="1">
    <source>
        <dbReference type="ARBA" id="ARBA00004498"/>
    </source>
</evidence>
<evidence type="ECO:0000256" key="7">
    <source>
        <dbReference type="SAM" id="SignalP"/>
    </source>
</evidence>
<keyword evidence="7" id="KW-0732">Signal</keyword>
<keyword evidence="4" id="KW-0430">Lectin</keyword>
<dbReference type="NCBIfam" id="NF040941">
    <property type="entry name" value="GGGWT_bact"/>
    <property type="match status" value="1"/>
</dbReference>
<reference evidence="10" key="1">
    <citation type="journal article" date="2019" name="Int. J. Syst. Evol. Microbiol.">
        <title>The Global Catalogue of Microorganisms (GCM) 10K type strain sequencing project: providing services to taxonomists for standard genome sequencing and annotation.</title>
        <authorList>
            <consortium name="The Broad Institute Genomics Platform"/>
            <consortium name="The Broad Institute Genome Sequencing Center for Infectious Disease"/>
            <person name="Wu L."/>
            <person name="Ma J."/>
        </authorList>
    </citation>
    <scope>NUCLEOTIDE SEQUENCE [LARGE SCALE GENOMIC DNA]</scope>
    <source>
        <strain evidence="10">TBRC 4489</strain>
    </source>
</reference>
<dbReference type="Gene3D" id="2.60.40.10">
    <property type="entry name" value="Immunoglobulins"/>
    <property type="match status" value="1"/>
</dbReference>
<keyword evidence="10" id="KW-1185">Reference proteome</keyword>
<dbReference type="InterPro" id="IPR002181">
    <property type="entry name" value="Fibrinogen_a/b/g_C_dom"/>
</dbReference>
<sequence length="955" mass="101153">MPSSRRTATAPPLVALAALALLFGGAAVAGAPQAAARTAPAPAPDGTGSDRAAPSCWAIKQAHPGSADGVYWLQTPKLVAPQQFYCDMTTDGGGWVLIGRGREGWTFHYPGQRTPGNVRNTPSGTAAFAPAALGGDTVNALLNGTRVDALPDGVRLRRAADASGTAWQEMRWKFKDRGDWSWTFDANPPHPLASVVVDGRTYSGGNTRDWNDNSGSRRVFTYEWKNHGWQKGFSYGAGQSGASTSSTSHLWQDGSEGSPIPFTQVFIRPKITNVSYDAVPDPGTRASTVVPLVSNQTTPLPWGVTGVMGTGTGEEFLEVQALEVLGDTIYVGGRFKYVQQGATGVKKDQPYLAAFDVRSGEWRSSFLPRLDGQVWDIQALGDKIVVAGEFTSVNGEAGTVGMAALDPATGRVVPGWRTTFTRASNLTVKVKALDVQGGWLYAGGAFNHVSGGNPLSSKVWAVMAARVRVSDGRPDETWTPRFDLPVVDVDASEKGDRVYFGGYFEKVGDKPANSFAVITTSAPATLVPGLADWKPSTPTADRDYRQSVLEYGDGVWMGGSQHDFQLYDRDDLTRVTGHIMKKGGDIQASVVKDGIVYGSCHCPEFVYNGAASYENPTGWSNAHQIVWIGAWDARTGEYLPNFAPSIRSRLGDGPWAMTTDTNGCLWFGGDMNRGSWNSATGSYQWLGGFGRLCSGDATAPSAPSGLRLAGTTGGNKLAWSAASDDSGQVGYEVFRNDRVIATTTGTSYTDTTASGAVKYWVRAVDDAGNRSASTAALPVAASASTVTLLSKGATWKWRYDGTDPGASWTSPSFDDSSWSAGPGELGYGDGDEATLLPAGATPRHVTAYFRTTLKVADPAAHKDLLIDLVRDDGAVVYVNGAEVGRVNLPGGAITPGTTALTGYSTNAEERTPVRLTVPASVLVAGANTIAVEMHQYDRWSADLSFAMTVAATAAN</sequence>
<dbReference type="Gene3D" id="3.90.215.10">
    <property type="entry name" value="Gamma Fibrinogen, chain A, domain 1"/>
    <property type="match status" value="1"/>
</dbReference>